<accession>A0ABT1FDC3</accession>
<gene>
    <name evidence="2" type="ORF">NC595_15075</name>
</gene>
<evidence type="ECO:0000313" key="3">
    <source>
        <dbReference type="Proteomes" id="UP001204615"/>
    </source>
</evidence>
<dbReference type="EMBL" id="JAMZEK010000003">
    <property type="protein sequence ID" value="MCP1375371.1"/>
    <property type="molecule type" value="Genomic_DNA"/>
</dbReference>
<sequence length="108" mass="11340">MSGITQRLSTAYQRFANTVDGGGRMVLWALLSLLVLGVIAYGINPAKVGSYLWIVCKLSLAAVLGYGFDRAASPGARPADLEGIERAMAQTRRATLMAAAIIAAGLMP</sequence>
<evidence type="ECO:0000256" key="1">
    <source>
        <dbReference type="SAM" id="Phobius"/>
    </source>
</evidence>
<name>A0ABT1FDC3_9GAMM</name>
<feature type="transmembrane region" description="Helical" evidence="1">
    <location>
        <begin position="50"/>
        <end position="68"/>
    </location>
</feature>
<protein>
    <submittedName>
        <fullName evidence="2">Holin</fullName>
    </submittedName>
</protein>
<feature type="transmembrane region" description="Helical" evidence="1">
    <location>
        <begin position="25"/>
        <end position="44"/>
    </location>
</feature>
<reference evidence="2 3" key="1">
    <citation type="submission" date="2022-06" db="EMBL/GenBank/DDBJ databases">
        <title>Dyella sp. Sa strain:Sa Genome sequencing.</title>
        <authorList>
            <person name="Park S."/>
        </authorList>
    </citation>
    <scope>NUCLEOTIDE SEQUENCE [LARGE SCALE GENOMIC DNA]</scope>
    <source>
        <strain evidence="2 3">Sa</strain>
    </source>
</reference>
<evidence type="ECO:0000313" key="2">
    <source>
        <dbReference type="EMBL" id="MCP1375371.1"/>
    </source>
</evidence>
<keyword evidence="1" id="KW-0472">Membrane</keyword>
<keyword evidence="3" id="KW-1185">Reference proteome</keyword>
<keyword evidence="1" id="KW-0812">Transmembrane</keyword>
<keyword evidence="1" id="KW-1133">Transmembrane helix</keyword>
<dbReference type="RefSeq" id="WP_253567818.1">
    <property type="nucleotide sequence ID" value="NZ_JAMZEK010000003.1"/>
</dbReference>
<comment type="caution">
    <text evidence="2">The sequence shown here is derived from an EMBL/GenBank/DDBJ whole genome shotgun (WGS) entry which is preliminary data.</text>
</comment>
<organism evidence="2 3">
    <name type="scientific">Dyella lutea</name>
    <dbReference type="NCBI Taxonomy" id="2950441"/>
    <lineage>
        <taxon>Bacteria</taxon>
        <taxon>Pseudomonadati</taxon>
        <taxon>Pseudomonadota</taxon>
        <taxon>Gammaproteobacteria</taxon>
        <taxon>Lysobacterales</taxon>
        <taxon>Rhodanobacteraceae</taxon>
        <taxon>Dyella</taxon>
    </lineage>
</organism>
<dbReference type="Proteomes" id="UP001204615">
    <property type="component" value="Unassembled WGS sequence"/>
</dbReference>
<proteinExistence type="predicted"/>